<accession>A0A9Q1FRT5</accession>
<evidence type="ECO:0000313" key="2">
    <source>
        <dbReference type="Proteomes" id="UP001152622"/>
    </source>
</evidence>
<reference evidence="1" key="1">
    <citation type="journal article" date="2023" name="Science">
        <title>Genome structures resolve the early diversification of teleost fishes.</title>
        <authorList>
            <person name="Parey E."/>
            <person name="Louis A."/>
            <person name="Montfort J."/>
            <person name="Bouchez O."/>
            <person name="Roques C."/>
            <person name="Iampietro C."/>
            <person name="Lluch J."/>
            <person name="Castinel A."/>
            <person name="Donnadieu C."/>
            <person name="Desvignes T."/>
            <person name="Floi Bucao C."/>
            <person name="Jouanno E."/>
            <person name="Wen M."/>
            <person name="Mejri S."/>
            <person name="Dirks R."/>
            <person name="Jansen H."/>
            <person name="Henkel C."/>
            <person name="Chen W.J."/>
            <person name="Zahm M."/>
            <person name="Cabau C."/>
            <person name="Klopp C."/>
            <person name="Thompson A.W."/>
            <person name="Robinson-Rechavi M."/>
            <person name="Braasch I."/>
            <person name="Lecointre G."/>
            <person name="Bobe J."/>
            <person name="Postlethwait J.H."/>
            <person name="Berthelot C."/>
            <person name="Roest Crollius H."/>
            <person name="Guiguen Y."/>
        </authorList>
    </citation>
    <scope>NUCLEOTIDE SEQUENCE</scope>
    <source>
        <strain evidence="1">WJC10195</strain>
    </source>
</reference>
<dbReference type="InterPro" id="IPR008042">
    <property type="entry name" value="Retrotrans_Pao"/>
</dbReference>
<dbReference type="PANTHER" id="PTHR47331">
    <property type="entry name" value="PHD-TYPE DOMAIN-CONTAINING PROTEIN"/>
    <property type="match status" value="1"/>
</dbReference>
<dbReference type="PANTHER" id="PTHR47331:SF6">
    <property type="entry name" value="DOUBLECORTIN DOMAIN-CONTAINING PROTEIN"/>
    <property type="match status" value="1"/>
</dbReference>
<dbReference type="EMBL" id="JAINUF010000004">
    <property type="protein sequence ID" value="KAJ8364972.1"/>
    <property type="molecule type" value="Genomic_DNA"/>
</dbReference>
<sequence length="647" mass="73673">MEKECHKDEANSWVAPLPFKVPRLPLPNNRDQALLRLASLRCTLDRKPEMKGQFIAFMEKVFESPDLNNSLFGVLIRFRKEVIAVTGDIQQMFYCFVVREDHRNYLWFLWYRDNDMSQDITEYRMRVHVFGNSPSPAVSIYGLRCAAKEGEHKHGADTRQFVERHFYVDDGLISLPSEAEAISLLKRTRASLAQSNLRLHKFASNSAAVMKAFPAEDLAQGIKDLDLHDGTIPDMQSLGLRWEIESDTFTFAVSVGDKPFTRRGVLSMVNSLFDPLGMVAPVTIQGRALLRELCTDGTKWDSSLPEGRLTEWETWRDSLQDLKNLHIPRTYSSDTLSKAKRIELCVFSDASNKAIGAVAYLRSLDDEGQINVGFVFGKAKLTPRPELTIPRLELCGAVLAVEMAELIQDEMDLELDAVKFYCDSKVVLGYISNESKRFFIYLSSTMWFTGPPFLHKPDLADHTAQESFSLIDPELDVEIRPHVSSMMTHTQESLLTCERFERFSTWRSLVRAIALLIQVGRSHKSDASRSSDKCKGWHWCRKTCSPEELAAAENIIIRSVQSQVYSEEYKALSEERTIPKTSPLWKLNPVFNDGLIRIGGRLTHAELTLQEKSPVVLPRQSHITTLLVRHHHELVKHQGRQFTEGAI</sequence>
<dbReference type="SUPFAM" id="SSF56672">
    <property type="entry name" value="DNA/RNA polymerases"/>
    <property type="match status" value="1"/>
</dbReference>
<evidence type="ECO:0000313" key="1">
    <source>
        <dbReference type="EMBL" id="KAJ8364972.1"/>
    </source>
</evidence>
<dbReference type="Pfam" id="PF05380">
    <property type="entry name" value="Peptidase_A17"/>
    <property type="match status" value="1"/>
</dbReference>
<gene>
    <name evidence="1" type="ORF">SKAU_G00138030</name>
</gene>
<keyword evidence="2" id="KW-1185">Reference proteome</keyword>
<organism evidence="1 2">
    <name type="scientific">Synaphobranchus kaupii</name>
    <name type="common">Kaup's arrowtooth eel</name>
    <dbReference type="NCBI Taxonomy" id="118154"/>
    <lineage>
        <taxon>Eukaryota</taxon>
        <taxon>Metazoa</taxon>
        <taxon>Chordata</taxon>
        <taxon>Craniata</taxon>
        <taxon>Vertebrata</taxon>
        <taxon>Euteleostomi</taxon>
        <taxon>Actinopterygii</taxon>
        <taxon>Neopterygii</taxon>
        <taxon>Teleostei</taxon>
        <taxon>Anguilliformes</taxon>
        <taxon>Synaphobranchidae</taxon>
        <taxon>Synaphobranchus</taxon>
    </lineage>
</organism>
<dbReference type="InterPro" id="IPR043502">
    <property type="entry name" value="DNA/RNA_pol_sf"/>
</dbReference>
<comment type="caution">
    <text evidence="1">The sequence shown here is derived from an EMBL/GenBank/DDBJ whole genome shotgun (WGS) entry which is preliminary data.</text>
</comment>
<dbReference type="AlphaFoldDB" id="A0A9Q1FRT5"/>
<proteinExistence type="predicted"/>
<dbReference type="OrthoDB" id="6122721at2759"/>
<protein>
    <submittedName>
        <fullName evidence="1">Uncharacterized protein</fullName>
    </submittedName>
</protein>
<name>A0A9Q1FRT5_SYNKA</name>
<dbReference type="Proteomes" id="UP001152622">
    <property type="component" value="Chromosome 4"/>
</dbReference>